<feature type="domain" description="GEVED" evidence="9">
    <location>
        <begin position="528"/>
        <end position="599"/>
    </location>
</feature>
<proteinExistence type="inferred from homology"/>
<dbReference type="SUPFAM" id="SSF49265">
    <property type="entry name" value="Fibronectin type III"/>
    <property type="match status" value="1"/>
</dbReference>
<dbReference type="Proteomes" id="UP000753961">
    <property type="component" value="Unassembled WGS sequence"/>
</dbReference>
<name>A0A953HWX9_9BACT</name>
<dbReference type="Pfam" id="PF00082">
    <property type="entry name" value="Peptidase_S8"/>
    <property type="match status" value="1"/>
</dbReference>
<feature type="domain" description="Secretion system C-terminal sorting" evidence="8">
    <location>
        <begin position="711"/>
        <end position="791"/>
    </location>
</feature>
<evidence type="ECO:0000313" key="11">
    <source>
        <dbReference type="Proteomes" id="UP000753961"/>
    </source>
</evidence>
<dbReference type="InterPro" id="IPR045474">
    <property type="entry name" value="GEVED"/>
</dbReference>
<evidence type="ECO:0000259" key="9">
    <source>
        <dbReference type="Pfam" id="PF20009"/>
    </source>
</evidence>
<evidence type="ECO:0000259" key="8">
    <source>
        <dbReference type="Pfam" id="PF18962"/>
    </source>
</evidence>
<feature type="active site" description="Charge relay system" evidence="5">
    <location>
        <position position="385"/>
    </location>
</feature>
<dbReference type="PANTHER" id="PTHR43806:SF11">
    <property type="entry name" value="CEREVISIN-RELATED"/>
    <property type="match status" value="1"/>
</dbReference>
<accession>A0A953HWX9</accession>
<dbReference type="InterPro" id="IPR015500">
    <property type="entry name" value="Peptidase_S8_subtilisin-rel"/>
</dbReference>
<keyword evidence="2 5" id="KW-0645">Protease</keyword>
<dbReference type="AlphaFoldDB" id="A0A953HWX9"/>
<feature type="active site" description="Charge relay system" evidence="5">
    <location>
        <position position="214"/>
    </location>
</feature>
<keyword evidence="3 5" id="KW-0378">Hydrolase</keyword>
<feature type="domain" description="Peptidase S8/S53" evidence="7">
    <location>
        <begin position="152"/>
        <end position="400"/>
    </location>
</feature>
<evidence type="ECO:0000256" key="1">
    <source>
        <dbReference type="ARBA" id="ARBA00011073"/>
    </source>
</evidence>
<comment type="caution">
    <text evidence="10">The sequence shown here is derived from an EMBL/GenBank/DDBJ whole genome shotgun (WGS) entry which is preliminary data.</text>
</comment>
<evidence type="ECO:0000256" key="2">
    <source>
        <dbReference type="ARBA" id="ARBA00022670"/>
    </source>
</evidence>
<dbReference type="Gene3D" id="2.60.40.10">
    <property type="entry name" value="Immunoglobulins"/>
    <property type="match status" value="1"/>
</dbReference>
<dbReference type="PROSITE" id="PS00138">
    <property type="entry name" value="SUBTILASE_SER"/>
    <property type="match status" value="1"/>
</dbReference>
<evidence type="ECO:0000256" key="5">
    <source>
        <dbReference type="PROSITE-ProRule" id="PRU01240"/>
    </source>
</evidence>
<keyword evidence="11" id="KW-1185">Reference proteome</keyword>
<dbReference type="InterPro" id="IPR023828">
    <property type="entry name" value="Peptidase_S8_Ser-AS"/>
</dbReference>
<dbReference type="EMBL" id="JAHVHU010000004">
    <property type="protein sequence ID" value="MBY5957272.1"/>
    <property type="molecule type" value="Genomic_DNA"/>
</dbReference>
<dbReference type="SUPFAM" id="SSF52743">
    <property type="entry name" value="Subtilisin-like"/>
    <property type="match status" value="1"/>
</dbReference>
<gene>
    <name evidence="10" type="ORF">KUV50_03930</name>
</gene>
<dbReference type="Pfam" id="PF20009">
    <property type="entry name" value="GEVED"/>
    <property type="match status" value="1"/>
</dbReference>
<evidence type="ECO:0000259" key="7">
    <source>
        <dbReference type="Pfam" id="PF00082"/>
    </source>
</evidence>
<dbReference type="PANTHER" id="PTHR43806">
    <property type="entry name" value="PEPTIDASE S8"/>
    <property type="match status" value="1"/>
</dbReference>
<dbReference type="PRINTS" id="PR00723">
    <property type="entry name" value="SUBTILISIN"/>
</dbReference>
<dbReference type="PROSITE" id="PS51892">
    <property type="entry name" value="SUBTILASE"/>
    <property type="match status" value="1"/>
</dbReference>
<dbReference type="GO" id="GO:0006508">
    <property type="term" value="P:proteolysis"/>
    <property type="evidence" value="ECO:0007669"/>
    <property type="project" value="UniProtKB-KW"/>
</dbReference>
<organism evidence="10 11">
    <name type="scientific">Membranihabitans marinus</name>
    <dbReference type="NCBI Taxonomy" id="1227546"/>
    <lineage>
        <taxon>Bacteria</taxon>
        <taxon>Pseudomonadati</taxon>
        <taxon>Bacteroidota</taxon>
        <taxon>Saprospiria</taxon>
        <taxon>Saprospirales</taxon>
        <taxon>Saprospiraceae</taxon>
        <taxon>Membranihabitans</taxon>
    </lineage>
</organism>
<evidence type="ECO:0000256" key="4">
    <source>
        <dbReference type="ARBA" id="ARBA00022825"/>
    </source>
</evidence>
<reference evidence="10" key="1">
    <citation type="submission" date="2021-06" db="EMBL/GenBank/DDBJ databases">
        <title>44 bacteria genomes isolated from Dapeng, Shenzhen.</title>
        <authorList>
            <person name="Zheng W."/>
            <person name="Yu S."/>
            <person name="Huang Y."/>
        </authorList>
    </citation>
    <scope>NUCLEOTIDE SEQUENCE</scope>
    <source>
        <strain evidence="10">DP5N28-2</strain>
    </source>
</reference>
<evidence type="ECO:0000256" key="3">
    <source>
        <dbReference type="ARBA" id="ARBA00022801"/>
    </source>
</evidence>
<dbReference type="Pfam" id="PF18962">
    <property type="entry name" value="Por_Secre_tail"/>
    <property type="match status" value="1"/>
</dbReference>
<keyword evidence="4 5" id="KW-0720">Serine protease</keyword>
<dbReference type="InterPro" id="IPR050131">
    <property type="entry name" value="Peptidase_S8_subtilisin-like"/>
</dbReference>
<evidence type="ECO:0000256" key="6">
    <source>
        <dbReference type="RuleBase" id="RU003355"/>
    </source>
</evidence>
<dbReference type="InterPro" id="IPR036116">
    <property type="entry name" value="FN3_sf"/>
</dbReference>
<evidence type="ECO:0000313" key="10">
    <source>
        <dbReference type="EMBL" id="MBY5957272.1"/>
    </source>
</evidence>
<dbReference type="InterPro" id="IPR036852">
    <property type="entry name" value="Peptidase_S8/S53_dom_sf"/>
</dbReference>
<dbReference type="CDD" id="cd00063">
    <property type="entry name" value="FN3"/>
    <property type="match status" value="1"/>
</dbReference>
<dbReference type="RefSeq" id="WP_222578792.1">
    <property type="nucleotide sequence ID" value="NZ_JAHVHU010000004.1"/>
</dbReference>
<feature type="active site" description="Charge relay system" evidence="5">
    <location>
        <position position="160"/>
    </location>
</feature>
<sequence>MVHSRQLLFGLVFFILLYLPYNIHAQKSTYVPGEFIIQTNGASPHEVLVQSLSTDRRQKTSVHAIDLSSEMGLYKIAFDTVKVNEIELLSKLKTNPNVLAVQRNHYLKPRRVPNDPRYEEQWPLRSNNSVHADIEAEAAWDVTTGGKISNTHDIVIAVIDDGFHVDHPDLIENLYVNENEIPNNGIDDDQNGYIDDYRGWSFKTNNDSLSTGDHGEPVAGVIGARGNNGIGITGINWDVKILPLLLDEKFTDAGLLASYIYAYKLRKRFNESQGAQGAFVAVTNSSWGAEGYFPDEFPVWCNFYDSLSTVGILNCVATSNGNVNVDVTGDIPSLCSSESVVVVTNTDINRNLVGAYGPKNVDIAAPGEDIFTLKNDGYGFESGTSFSAPVVSGVLGLMYSVPVPGILDAVLRDPEGTAHITKNLMLQSYDYVSALDGKIKVPGIINARKAVESMMAYFNVENIDYCTIDSLTNSSYFLDSLIIGSEVIASGNNLGYRPHSFLTDSLEQGRYIPVSLVSNTYTDSLDFVLWLDQNRDSVFSDSEVLVNSRDVARWDGEFFMPERLDSGYYNIRVGVLATTDSINPCGTDIPSYEYEDYTVYVKLNPLLCQNSPAVDTIMTGPDYLQIMWEEVDSSVAYVFRYRKQGDTEWEDEMVDTSKMFTLDDLDECTPYEFQVRSVCFYDTSAYTPVAVFFTACISSNENQEFAESIKVFPNPSHGGNLTVDFRNTNLPIGQSAVSVTLYSMEGRQMKTEQRSSLLSDQLHLYWPDVPRGMYLVRIDMDGRFAVKKWMIH</sequence>
<dbReference type="Gene3D" id="3.40.50.200">
    <property type="entry name" value="Peptidase S8/S53 domain"/>
    <property type="match status" value="1"/>
</dbReference>
<dbReference type="InterPro" id="IPR013783">
    <property type="entry name" value="Ig-like_fold"/>
</dbReference>
<dbReference type="InterPro" id="IPR000209">
    <property type="entry name" value="Peptidase_S8/S53_dom"/>
</dbReference>
<dbReference type="PROSITE" id="PS00136">
    <property type="entry name" value="SUBTILASE_ASP"/>
    <property type="match status" value="1"/>
</dbReference>
<comment type="similarity">
    <text evidence="1 5 6">Belongs to the peptidase S8 family.</text>
</comment>
<dbReference type="NCBIfam" id="TIGR04183">
    <property type="entry name" value="Por_Secre_tail"/>
    <property type="match status" value="1"/>
</dbReference>
<dbReference type="InterPro" id="IPR023827">
    <property type="entry name" value="Peptidase_S8_Asp-AS"/>
</dbReference>
<dbReference type="InterPro" id="IPR003961">
    <property type="entry name" value="FN3_dom"/>
</dbReference>
<dbReference type="GO" id="GO:0004252">
    <property type="term" value="F:serine-type endopeptidase activity"/>
    <property type="evidence" value="ECO:0007669"/>
    <property type="project" value="UniProtKB-UniRule"/>
</dbReference>
<protein>
    <submittedName>
        <fullName evidence="10">S8 family serine peptidase</fullName>
    </submittedName>
</protein>
<dbReference type="InterPro" id="IPR026444">
    <property type="entry name" value="Secre_tail"/>
</dbReference>